<dbReference type="STRING" id="1544798.LH29_24045"/>
<comment type="caution">
    <text evidence="2">The sequence shown here is derived from an EMBL/GenBank/DDBJ whole genome shotgun (WGS) entry which is preliminary data.</text>
</comment>
<proteinExistence type="predicted"/>
<feature type="chain" id="PRO_5002330666" description="Curlin associated repeat-containing protein" evidence="1">
    <location>
        <begin position="21"/>
        <end position="216"/>
    </location>
</feature>
<keyword evidence="3" id="KW-1185">Reference proteome</keyword>
<dbReference type="EMBL" id="JRHC01000010">
    <property type="protein sequence ID" value="KJF41681.1"/>
    <property type="molecule type" value="Genomic_DNA"/>
</dbReference>
<evidence type="ECO:0000313" key="2">
    <source>
        <dbReference type="EMBL" id="KJF41681.1"/>
    </source>
</evidence>
<protein>
    <recommendedName>
        <fullName evidence="4">Curlin associated repeat-containing protein</fullName>
    </recommendedName>
</protein>
<evidence type="ECO:0000256" key="1">
    <source>
        <dbReference type="SAM" id="SignalP"/>
    </source>
</evidence>
<sequence>MLRKIFYLILFASCFTNVKAQDNLVEHLIELIQVGVIDNEMLLNSTSIIGQVGNVNTIVVNQEQVGLLNNTIFSLQLQTENQAGITQYGSGHSTLLIQNGVNNQANTWSIGSLTATEVYQKGNRNTINSFINNEGILPKSNLLNQIGDDNTMEIALMGIGGSWTEHLPKTVDATQIGADNTLELILDHSLMPGIKVTQTGGMSLILKHSDFYFPAQ</sequence>
<keyword evidence="1" id="KW-0732">Signal</keyword>
<reference evidence="2 3" key="1">
    <citation type="submission" date="2014-09" db="EMBL/GenBank/DDBJ databases">
        <title>Draft Genome Sequence of Draconibacterium sp. JN14CK-3.</title>
        <authorList>
            <person name="Dong C."/>
            <person name="Lai Q."/>
            <person name="Shao Z."/>
        </authorList>
    </citation>
    <scope>NUCLEOTIDE SEQUENCE [LARGE SCALE GENOMIC DNA]</scope>
    <source>
        <strain evidence="2 3">JN14CK-3</strain>
    </source>
</reference>
<evidence type="ECO:0000313" key="3">
    <source>
        <dbReference type="Proteomes" id="UP000032544"/>
    </source>
</evidence>
<gene>
    <name evidence="2" type="ORF">LH29_24045</name>
</gene>
<evidence type="ECO:0008006" key="4">
    <source>
        <dbReference type="Google" id="ProtNLM"/>
    </source>
</evidence>
<feature type="signal peptide" evidence="1">
    <location>
        <begin position="1"/>
        <end position="20"/>
    </location>
</feature>
<organism evidence="2 3">
    <name type="scientific">Draconibacterium sediminis</name>
    <dbReference type="NCBI Taxonomy" id="1544798"/>
    <lineage>
        <taxon>Bacteria</taxon>
        <taxon>Pseudomonadati</taxon>
        <taxon>Bacteroidota</taxon>
        <taxon>Bacteroidia</taxon>
        <taxon>Marinilabiliales</taxon>
        <taxon>Prolixibacteraceae</taxon>
        <taxon>Draconibacterium</taxon>
    </lineage>
</organism>
<accession>A0A0D8J581</accession>
<dbReference type="OrthoDB" id="827001at2"/>
<name>A0A0D8J581_9BACT</name>
<dbReference type="RefSeq" id="WP_045033718.1">
    <property type="nucleotide sequence ID" value="NZ_JRHC01000010.1"/>
</dbReference>
<dbReference type="Proteomes" id="UP000032544">
    <property type="component" value="Unassembled WGS sequence"/>
</dbReference>
<dbReference type="AlphaFoldDB" id="A0A0D8J581"/>